<dbReference type="Gene3D" id="2.40.10.10">
    <property type="entry name" value="Trypsin-like serine proteases"/>
    <property type="match status" value="1"/>
</dbReference>
<comment type="caution">
    <text evidence="1">The sequence shown here is derived from an EMBL/GenBank/DDBJ whole genome shotgun (WGS) entry which is preliminary data.</text>
</comment>
<name>A0AAN7M5K9_TRANT</name>
<evidence type="ECO:0000313" key="1">
    <source>
        <dbReference type="EMBL" id="KAK4798492.1"/>
    </source>
</evidence>
<dbReference type="InterPro" id="IPR043504">
    <property type="entry name" value="Peptidase_S1_PA_chymotrypsin"/>
</dbReference>
<gene>
    <name evidence="1" type="ORF">SAY86_030818</name>
</gene>
<accession>A0AAN7M5K9</accession>
<sequence>MEEEQLSDSSMDDRQTVGVDTAVEGDIYMEVEGALASKENAEDWRRAIDKVVPAVVVLRITVPRAFDTRAPGSFHATGFVVDKRLGIILTNRHVARNFQFQCGLVYVAEPGYMFYRAGVPRHAIIKKFAGVEIAVLEDLITTLSKLHRGACIPLEYVNYKNRHHRKSALVTIDHHEWYTAPQVYTRNDSDGLWTAKPAFEPLPLLLTRHVSKIQRVTGKQTLPCSGDPNSVEHIPQERIQELINGVKSIGICEGHSFDTHGQGELDTRKNRLSIKEDSSTDGALADYSLLDDIVVEIGDRRDVENVADMTDCHGKISHSANASYAEHVIEPTLVMVENYDIANAGLHPVNCDYCLNLMRNWSSWSMLSGTYSTIYHGRWHSFKKHFWNWRYCTSLPRHGTGCSRQKHSPCIYV</sequence>
<keyword evidence="2" id="KW-1185">Reference proteome</keyword>
<evidence type="ECO:0008006" key="3">
    <source>
        <dbReference type="Google" id="ProtNLM"/>
    </source>
</evidence>
<proteinExistence type="predicted"/>
<evidence type="ECO:0000313" key="2">
    <source>
        <dbReference type="Proteomes" id="UP001346149"/>
    </source>
</evidence>
<dbReference type="PANTHER" id="PTHR46366">
    <property type="entry name" value="PRO-APOPTOTIC SERINE PROTEASE NMA111"/>
    <property type="match status" value="1"/>
</dbReference>
<dbReference type="SUPFAM" id="SSF50494">
    <property type="entry name" value="Trypsin-like serine proteases"/>
    <property type="match status" value="1"/>
</dbReference>
<reference evidence="1 2" key="1">
    <citation type="journal article" date="2023" name="Hortic Res">
        <title>Pangenome of water caltrop reveals structural variations and asymmetric subgenome divergence after allopolyploidization.</title>
        <authorList>
            <person name="Zhang X."/>
            <person name="Chen Y."/>
            <person name="Wang L."/>
            <person name="Yuan Y."/>
            <person name="Fang M."/>
            <person name="Shi L."/>
            <person name="Lu R."/>
            <person name="Comes H.P."/>
            <person name="Ma Y."/>
            <person name="Chen Y."/>
            <person name="Huang G."/>
            <person name="Zhou Y."/>
            <person name="Zheng Z."/>
            <person name="Qiu Y."/>
        </authorList>
    </citation>
    <scope>NUCLEOTIDE SEQUENCE [LARGE SCALE GENOMIC DNA]</scope>
    <source>
        <strain evidence="1">F231</strain>
    </source>
</reference>
<dbReference type="PANTHER" id="PTHR46366:SF1">
    <property type="entry name" value="PDZ DOMAIN-CONTAINING PROTEIN C1685.05"/>
    <property type="match status" value="1"/>
</dbReference>
<dbReference type="Proteomes" id="UP001346149">
    <property type="component" value="Unassembled WGS sequence"/>
</dbReference>
<dbReference type="EMBL" id="JAXQNO010000005">
    <property type="protein sequence ID" value="KAK4798492.1"/>
    <property type="molecule type" value="Genomic_DNA"/>
</dbReference>
<dbReference type="InterPro" id="IPR009003">
    <property type="entry name" value="Peptidase_S1_PA"/>
</dbReference>
<organism evidence="1 2">
    <name type="scientific">Trapa natans</name>
    <name type="common">Water chestnut</name>
    <dbReference type="NCBI Taxonomy" id="22666"/>
    <lineage>
        <taxon>Eukaryota</taxon>
        <taxon>Viridiplantae</taxon>
        <taxon>Streptophyta</taxon>
        <taxon>Embryophyta</taxon>
        <taxon>Tracheophyta</taxon>
        <taxon>Spermatophyta</taxon>
        <taxon>Magnoliopsida</taxon>
        <taxon>eudicotyledons</taxon>
        <taxon>Gunneridae</taxon>
        <taxon>Pentapetalae</taxon>
        <taxon>rosids</taxon>
        <taxon>malvids</taxon>
        <taxon>Myrtales</taxon>
        <taxon>Lythraceae</taxon>
        <taxon>Trapa</taxon>
    </lineage>
</organism>
<dbReference type="AlphaFoldDB" id="A0AAN7M5K9"/>
<protein>
    <recommendedName>
        <fullName evidence="3">Serine protease</fullName>
    </recommendedName>
</protein>